<keyword evidence="3 7" id="KW-1134">Transmembrane beta strand</keyword>
<proteinExistence type="inferred from homology"/>
<dbReference type="AlphaFoldDB" id="A0A4Q0M5H9"/>
<keyword evidence="10" id="KW-0675">Receptor</keyword>
<dbReference type="SUPFAM" id="SSF49464">
    <property type="entry name" value="Carboxypeptidase regulatory domain-like"/>
    <property type="match status" value="1"/>
</dbReference>
<dbReference type="NCBIfam" id="TIGR04057">
    <property type="entry name" value="SusC_RagA_signa"/>
    <property type="match status" value="1"/>
</dbReference>
<name>A0A4Q0M5H9_9SPHI</name>
<dbReference type="InterPro" id="IPR036942">
    <property type="entry name" value="Beta-barrel_TonB_sf"/>
</dbReference>
<evidence type="ECO:0000256" key="1">
    <source>
        <dbReference type="ARBA" id="ARBA00004571"/>
    </source>
</evidence>
<evidence type="ECO:0000313" key="10">
    <source>
        <dbReference type="EMBL" id="RXF68271.1"/>
    </source>
</evidence>
<feature type="domain" description="TonB-dependent receptor plug" evidence="9">
    <location>
        <begin position="118"/>
        <end position="223"/>
    </location>
</feature>
<evidence type="ECO:0000313" key="11">
    <source>
        <dbReference type="Proteomes" id="UP000290848"/>
    </source>
</evidence>
<dbReference type="PROSITE" id="PS52016">
    <property type="entry name" value="TONB_DEPENDENT_REC_3"/>
    <property type="match status" value="1"/>
</dbReference>
<dbReference type="InterPro" id="IPR012910">
    <property type="entry name" value="Plug_dom"/>
</dbReference>
<evidence type="ECO:0000256" key="8">
    <source>
        <dbReference type="SAM" id="SignalP"/>
    </source>
</evidence>
<keyword evidence="4 7" id="KW-0812">Transmembrane</keyword>
<keyword evidence="6 7" id="KW-0998">Cell outer membrane</keyword>
<sequence>MRKFFTNLSVFVLVLFLFLGNVYAQNIAVRGKVTDAANGEALIGVSIKVKGTAQGTSSDVNGGFTINAPANGTLVFSYVGFKVTEVPVNGQTNMSVKLAASSQSLQEVVVVGYGTQRKIDVTGAVSQVKGEEISKQASVNPVSALQGKVAGVSVTNNGAPGSAPQITIRGAGTVYGNTGVLYVVDGVWYDDINFLNPGDIESMSILKDASSLSIFGIRAANGAVLVTTNRGKKGNPVINYNGSVGFQSATNKVKMANGTEYATLINELSEKTTGSSFFKDPSSFGAGTDWYGQILRNAMVTNHQLSINGGTERSTYNLSLGYLDQDGIVETNNYKRYTARLTNDFQVLDFLKVGYNVGGTATKSNDINNSIFTQMFGAAPIVPVYYADGTYGDPNDFNLGGGNNYNPQATIDYFDRISKGYRLNGNVYAELKFLKDFTFRTSVGGDFGQDEVRSYNPVYKATQVQQNDISRLGIDRTETRNWIVENTLTYKKVSGDHNLTLLAGQTAQRRKQYFINLSARNVPNSSEGDLYLKLGNEAERTVTDGGSLNTAASYFGRVNYSFKDRYLVNASFRADGASQFFGGGDLWGYFPSVGAGWVISSEPFMQNQSLFSNLKLRGSWGKLGNAGVPRNPTTVVVTQDAGYIAFFNGVAYTGKNIATLTPTFLNWEGTKGTDLGIEAGFLKDRLTVEIDYYNKLTQDAIFDIPIFSSLGQKSPRISGNQADIRNRGLEFMATWRNKTEKGLTYSVSGNFGYNQNKVTSVVTGVNPIYDGGSGLANGSQATRTVLGGAIGEFYGYQVVGIFQNDAEVAASAQKLNAKTGDFKYADVNNDGVIDGKDRMTIGDPNPKFNFGLNTSFAYKNFDLALDIQGVAGVDVYNANISRRYGNENFTKDFFDNRWHGEGTSNTYPSANIGSTTNAAPNSFFVESGSYVRLRNIQIGYTLPASVVGKWKAQRVRVFANAQNPINIFGYKGFSPEIGRQEGVSYSPVSRGIDANVYPLFATYNLGLNVTF</sequence>
<keyword evidence="5 7" id="KW-0472">Membrane</keyword>
<evidence type="ECO:0000256" key="4">
    <source>
        <dbReference type="ARBA" id="ARBA00022692"/>
    </source>
</evidence>
<accession>A0A4Q0M5H9</accession>
<dbReference type="GO" id="GO:0009279">
    <property type="term" value="C:cell outer membrane"/>
    <property type="evidence" value="ECO:0007669"/>
    <property type="project" value="UniProtKB-SubCell"/>
</dbReference>
<dbReference type="InterPro" id="IPR023997">
    <property type="entry name" value="TonB-dep_OMP_SusC/RagA_CS"/>
</dbReference>
<dbReference type="InterPro" id="IPR008969">
    <property type="entry name" value="CarboxyPept-like_regulatory"/>
</dbReference>
<dbReference type="Gene3D" id="2.170.130.10">
    <property type="entry name" value="TonB-dependent receptor, plug domain"/>
    <property type="match status" value="1"/>
</dbReference>
<keyword evidence="8" id="KW-0732">Signal</keyword>
<evidence type="ECO:0000256" key="3">
    <source>
        <dbReference type="ARBA" id="ARBA00022452"/>
    </source>
</evidence>
<dbReference type="InterPro" id="IPR037066">
    <property type="entry name" value="Plug_dom_sf"/>
</dbReference>
<dbReference type="RefSeq" id="WP_128770353.1">
    <property type="nucleotide sequence ID" value="NZ_RXOC01000011.1"/>
</dbReference>
<reference evidence="10 11" key="1">
    <citation type="submission" date="2018-12" db="EMBL/GenBank/DDBJ databases">
        <title>The Draft Genome Sequence of the Soil Bacterium Pedobacter tournemirensis R1.</title>
        <authorList>
            <person name="He J."/>
        </authorList>
    </citation>
    <scope>NUCLEOTIDE SEQUENCE [LARGE SCALE GENOMIC DNA]</scope>
    <source>
        <strain evidence="10 11">R1</strain>
    </source>
</reference>
<dbReference type="InterPro" id="IPR039426">
    <property type="entry name" value="TonB-dep_rcpt-like"/>
</dbReference>
<gene>
    <name evidence="10" type="ORF">EKH83_15420</name>
</gene>
<dbReference type="InterPro" id="IPR023996">
    <property type="entry name" value="TonB-dep_OMP_SusC/RagA"/>
</dbReference>
<evidence type="ECO:0000256" key="7">
    <source>
        <dbReference type="PROSITE-ProRule" id="PRU01360"/>
    </source>
</evidence>
<dbReference type="Pfam" id="PF13715">
    <property type="entry name" value="CarbopepD_reg_2"/>
    <property type="match status" value="1"/>
</dbReference>
<dbReference type="Proteomes" id="UP000290848">
    <property type="component" value="Unassembled WGS sequence"/>
</dbReference>
<keyword evidence="2 7" id="KW-0813">Transport</keyword>
<dbReference type="Gene3D" id="2.40.170.20">
    <property type="entry name" value="TonB-dependent receptor, beta-barrel domain"/>
    <property type="match status" value="1"/>
</dbReference>
<dbReference type="SUPFAM" id="SSF56935">
    <property type="entry name" value="Porins"/>
    <property type="match status" value="1"/>
</dbReference>
<dbReference type="NCBIfam" id="TIGR04056">
    <property type="entry name" value="OMP_RagA_SusC"/>
    <property type="match status" value="1"/>
</dbReference>
<evidence type="ECO:0000256" key="5">
    <source>
        <dbReference type="ARBA" id="ARBA00023136"/>
    </source>
</evidence>
<feature type="chain" id="PRO_5020255300" evidence="8">
    <location>
        <begin position="25"/>
        <end position="1011"/>
    </location>
</feature>
<evidence type="ECO:0000256" key="6">
    <source>
        <dbReference type="ARBA" id="ARBA00023237"/>
    </source>
</evidence>
<dbReference type="EMBL" id="RXOC01000011">
    <property type="protein sequence ID" value="RXF68271.1"/>
    <property type="molecule type" value="Genomic_DNA"/>
</dbReference>
<evidence type="ECO:0000256" key="2">
    <source>
        <dbReference type="ARBA" id="ARBA00022448"/>
    </source>
</evidence>
<comment type="similarity">
    <text evidence="7">Belongs to the TonB-dependent receptor family.</text>
</comment>
<comment type="caution">
    <text evidence="10">The sequence shown here is derived from an EMBL/GenBank/DDBJ whole genome shotgun (WGS) entry which is preliminary data.</text>
</comment>
<dbReference type="Pfam" id="PF07715">
    <property type="entry name" value="Plug"/>
    <property type="match status" value="1"/>
</dbReference>
<comment type="subcellular location">
    <subcellularLocation>
        <location evidence="1 7">Cell outer membrane</location>
        <topology evidence="1 7">Multi-pass membrane protein</topology>
    </subcellularLocation>
</comment>
<protein>
    <submittedName>
        <fullName evidence="10">TonB-dependent receptor</fullName>
    </submittedName>
</protein>
<evidence type="ECO:0000259" key="9">
    <source>
        <dbReference type="Pfam" id="PF07715"/>
    </source>
</evidence>
<dbReference type="Gene3D" id="2.60.40.1120">
    <property type="entry name" value="Carboxypeptidase-like, regulatory domain"/>
    <property type="match status" value="1"/>
</dbReference>
<organism evidence="10 11">
    <name type="scientific">Arcticibacter tournemirensis</name>
    <dbReference type="NCBI Taxonomy" id="699437"/>
    <lineage>
        <taxon>Bacteria</taxon>
        <taxon>Pseudomonadati</taxon>
        <taxon>Bacteroidota</taxon>
        <taxon>Sphingobacteriia</taxon>
        <taxon>Sphingobacteriales</taxon>
        <taxon>Sphingobacteriaceae</taxon>
        <taxon>Arcticibacter</taxon>
    </lineage>
</organism>
<feature type="signal peptide" evidence="8">
    <location>
        <begin position="1"/>
        <end position="24"/>
    </location>
</feature>